<dbReference type="EC" id="5.1.1.3" evidence="2 7"/>
<evidence type="ECO:0000256" key="6">
    <source>
        <dbReference type="ARBA" id="ARBA00023316"/>
    </source>
</evidence>
<dbReference type="InterPro" id="IPR004391">
    <property type="entry name" value="Glu_race"/>
</dbReference>
<comment type="caution">
    <text evidence="8">The sequence shown here is derived from an EMBL/GenBank/DDBJ whole genome shotgun (WGS) entry which is preliminary data.</text>
</comment>
<dbReference type="Gene3D" id="3.40.50.1860">
    <property type="match status" value="2"/>
</dbReference>
<comment type="pathway">
    <text evidence="7">Cell wall biogenesis; peptidoglycan biosynthesis.</text>
</comment>
<feature type="binding site" evidence="7">
    <location>
        <begin position="10"/>
        <end position="11"/>
    </location>
    <ligand>
        <name>substrate</name>
    </ligand>
</feature>
<dbReference type="SUPFAM" id="SSF53681">
    <property type="entry name" value="Aspartate/glutamate racemase"/>
    <property type="match status" value="2"/>
</dbReference>
<dbReference type="GO" id="GO:0009252">
    <property type="term" value="P:peptidoglycan biosynthetic process"/>
    <property type="evidence" value="ECO:0007669"/>
    <property type="project" value="UniProtKB-UniRule"/>
</dbReference>
<proteinExistence type="inferred from homology"/>
<dbReference type="PROSITE" id="PS00924">
    <property type="entry name" value="ASP_GLU_RACEMASE_2"/>
    <property type="match status" value="1"/>
</dbReference>
<dbReference type="GO" id="GO:0008881">
    <property type="term" value="F:glutamate racemase activity"/>
    <property type="evidence" value="ECO:0007669"/>
    <property type="project" value="UniProtKB-UniRule"/>
</dbReference>
<accession>A0AAJ1HRS3</accession>
<evidence type="ECO:0000313" key="9">
    <source>
        <dbReference type="Proteomes" id="UP001220670"/>
    </source>
</evidence>
<gene>
    <name evidence="7 8" type="primary">murI</name>
    <name evidence="8" type="ORF">PO250_04055</name>
</gene>
<evidence type="ECO:0000256" key="1">
    <source>
        <dbReference type="ARBA" id="ARBA00001602"/>
    </source>
</evidence>
<organism evidence="8 9">
    <name type="scientific">Limosilactobacillus mucosae</name>
    <name type="common">Lactobacillus mucosae</name>
    <dbReference type="NCBI Taxonomy" id="97478"/>
    <lineage>
        <taxon>Bacteria</taxon>
        <taxon>Bacillati</taxon>
        <taxon>Bacillota</taxon>
        <taxon>Bacilli</taxon>
        <taxon>Lactobacillales</taxon>
        <taxon>Lactobacillaceae</taxon>
        <taxon>Limosilactobacillus</taxon>
    </lineage>
</organism>
<evidence type="ECO:0000256" key="7">
    <source>
        <dbReference type="HAMAP-Rule" id="MF_00258"/>
    </source>
</evidence>
<dbReference type="GO" id="GO:0071555">
    <property type="term" value="P:cell wall organization"/>
    <property type="evidence" value="ECO:0007669"/>
    <property type="project" value="UniProtKB-KW"/>
</dbReference>
<dbReference type="GO" id="GO:0008360">
    <property type="term" value="P:regulation of cell shape"/>
    <property type="evidence" value="ECO:0007669"/>
    <property type="project" value="UniProtKB-KW"/>
</dbReference>
<dbReference type="PROSITE" id="PS00923">
    <property type="entry name" value="ASP_GLU_RACEMASE_1"/>
    <property type="match status" value="1"/>
</dbReference>
<reference evidence="8" key="1">
    <citation type="submission" date="2023-01" db="EMBL/GenBank/DDBJ databases">
        <title>Genome analysis of 13 Lactobacillus isolated from gut of wild boar.</title>
        <authorList>
            <person name="Papp P."/>
            <person name="Libisch B."/>
            <person name="Nagy T."/>
            <person name="Olasz F."/>
        </authorList>
    </citation>
    <scope>NUCLEOTIDE SEQUENCE</scope>
    <source>
        <strain evidence="8">F146</strain>
    </source>
</reference>
<feature type="active site" description="Proton donor/acceptor" evidence="7">
    <location>
        <position position="73"/>
    </location>
</feature>
<evidence type="ECO:0000256" key="2">
    <source>
        <dbReference type="ARBA" id="ARBA00013090"/>
    </source>
</evidence>
<dbReference type="PANTHER" id="PTHR21198:SF2">
    <property type="entry name" value="GLUTAMATE RACEMASE"/>
    <property type="match status" value="1"/>
</dbReference>
<dbReference type="Proteomes" id="UP001220670">
    <property type="component" value="Unassembled WGS sequence"/>
</dbReference>
<evidence type="ECO:0000256" key="3">
    <source>
        <dbReference type="ARBA" id="ARBA00022960"/>
    </source>
</evidence>
<dbReference type="EMBL" id="JAQONE010000011">
    <property type="protein sequence ID" value="MDC2829493.1"/>
    <property type="molecule type" value="Genomic_DNA"/>
</dbReference>
<keyword evidence="6 7" id="KW-0961">Cell wall biogenesis/degradation</keyword>
<comment type="catalytic activity">
    <reaction evidence="1 7">
        <text>L-glutamate = D-glutamate</text>
        <dbReference type="Rhea" id="RHEA:12813"/>
        <dbReference type="ChEBI" id="CHEBI:29985"/>
        <dbReference type="ChEBI" id="CHEBI:29986"/>
        <dbReference type="EC" id="5.1.1.3"/>
    </reaction>
</comment>
<dbReference type="InterPro" id="IPR001920">
    <property type="entry name" value="Asp/Glu_race"/>
</dbReference>
<comment type="similarity">
    <text evidence="7">Belongs to the aspartate/glutamate racemases family.</text>
</comment>
<protein>
    <recommendedName>
        <fullName evidence="2 7">Glutamate racemase</fullName>
        <ecNumber evidence="2 7">5.1.1.3</ecNumber>
    </recommendedName>
</protein>
<dbReference type="InterPro" id="IPR018187">
    <property type="entry name" value="Asp/Glu_racemase_AS_1"/>
</dbReference>
<feature type="binding site" evidence="7">
    <location>
        <begin position="74"/>
        <end position="75"/>
    </location>
    <ligand>
        <name>substrate</name>
    </ligand>
</feature>
<feature type="binding site" evidence="7">
    <location>
        <begin position="185"/>
        <end position="186"/>
    </location>
    <ligand>
        <name>substrate</name>
    </ligand>
</feature>
<dbReference type="NCBIfam" id="TIGR00067">
    <property type="entry name" value="glut_race"/>
    <property type="match status" value="1"/>
</dbReference>
<feature type="binding site" evidence="7">
    <location>
        <begin position="42"/>
        <end position="43"/>
    </location>
    <ligand>
        <name>substrate</name>
    </ligand>
</feature>
<dbReference type="InterPro" id="IPR015942">
    <property type="entry name" value="Asp/Glu/hydantoin_racemase"/>
</dbReference>
<dbReference type="AlphaFoldDB" id="A0AAJ1HRS3"/>
<sequence>MDNRPIGIMDSGLGGLSVIRIVNQQLPHEKLIFVGDQGHFPYGTRTQQDVCQLALNIARFFKRQNVKMMIVACNTATAAALPTLQKEMPFPVIGMIVPGVKGALQQKHHQSVGVIGTASTIESHAYEHELHRQDRSVQVVEKAAQPLVPIVEHGQTGTEQAYQTVDEQLKIFDQQPIQTLILGCTHFPFLADEIQQKLGYQVVLVDPAKEAVNAAKEWLTQHDALNDTEMMPQSRLYSTGDVEILKAGAKKWLSNQNYTCAHLEL</sequence>
<dbReference type="PANTHER" id="PTHR21198">
    <property type="entry name" value="GLUTAMATE RACEMASE"/>
    <property type="match status" value="1"/>
</dbReference>
<dbReference type="Pfam" id="PF01177">
    <property type="entry name" value="Asp_Glu_race"/>
    <property type="match status" value="1"/>
</dbReference>
<evidence type="ECO:0000256" key="5">
    <source>
        <dbReference type="ARBA" id="ARBA00023235"/>
    </source>
</evidence>
<feature type="active site" description="Proton donor/acceptor" evidence="7">
    <location>
        <position position="184"/>
    </location>
</feature>
<name>A0AAJ1HRS3_LIMMU</name>
<dbReference type="InterPro" id="IPR033134">
    <property type="entry name" value="Asp/Glu_racemase_AS_2"/>
</dbReference>
<evidence type="ECO:0000256" key="4">
    <source>
        <dbReference type="ARBA" id="ARBA00022984"/>
    </source>
</evidence>
<comment type="function">
    <text evidence="7">Provides the (R)-glutamate required for cell wall biosynthesis.</text>
</comment>
<keyword evidence="3 7" id="KW-0133">Cell shape</keyword>
<keyword evidence="4 7" id="KW-0573">Peptidoglycan synthesis</keyword>
<dbReference type="RefSeq" id="WP_272208644.1">
    <property type="nucleotide sequence ID" value="NZ_JAQOMV010000021.1"/>
</dbReference>
<keyword evidence="5 7" id="KW-0413">Isomerase</keyword>
<evidence type="ECO:0000313" key="8">
    <source>
        <dbReference type="EMBL" id="MDC2829493.1"/>
    </source>
</evidence>
<dbReference type="FunFam" id="3.40.50.1860:FF:000001">
    <property type="entry name" value="Glutamate racemase"/>
    <property type="match status" value="1"/>
</dbReference>
<dbReference type="HAMAP" id="MF_00258">
    <property type="entry name" value="Glu_racemase"/>
    <property type="match status" value="1"/>
</dbReference>